<name>A0A370L487_9HYPH</name>
<reference evidence="3" key="1">
    <citation type="submission" date="2018-07" db="EMBL/GenBank/DDBJ databases">
        <authorList>
            <person name="Safronova V.I."/>
            <person name="Chirak E.R."/>
            <person name="Sazanova A.L."/>
        </authorList>
    </citation>
    <scope>NUCLEOTIDE SEQUENCE [LARGE SCALE GENOMIC DNA]</scope>
    <source>
        <strain evidence="3">RCAM04685</strain>
    </source>
</reference>
<feature type="domain" description="DUF6894" evidence="1">
    <location>
        <begin position="14"/>
        <end position="70"/>
    </location>
</feature>
<keyword evidence="3" id="KW-1185">Reference proteome</keyword>
<evidence type="ECO:0000259" key="1">
    <source>
        <dbReference type="Pfam" id="PF21834"/>
    </source>
</evidence>
<dbReference type="AlphaFoldDB" id="A0A370L487"/>
<dbReference type="RefSeq" id="WP_114830916.1">
    <property type="nucleotide sequence ID" value="NZ_QQTO01000042.1"/>
</dbReference>
<dbReference type="Pfam" id="PF21834">
    <property type="entry name" value="DUF6894"/>
    <property type="match status" value="1"/>
</dbReference>
<dbReference type="OrthoDB" id="8162956at2"/>
<accession>A0A370L487</accession>
<protein>
    <recommendedName>
        <fullName evidence="1">DUF6894 domain-containing protein</fullName>
    </recommendedName>
</protein>
<evidence type="ECO:0000313" key="3">
    <source>
        <dbReference type="Proteomes" id="UP000255207"/>
    </source>
</evidence>
<organism evidence="2 3">
    <name type="scientific">Bosea caraganae</name>
    <dbReference type="NCBI Taxonomy" id="2763117"/>
    <lineage>
        <taxon>Bacteria</taxon>
        <taxon>Pseudomonadati</taxon>
        <taxon>Pseudomonadota</taxon>
        <taxon>Alphaproteobacteria</taxon>
        <taxon>Hyphomicrobiales</taxon>
        <taxon>Boseaceae</taxon>
        <taxon>Bosea</taxon>
    </lineage>
</organism>
<sequence length="104" mass="11305">MPKFTITIDAGDGPEQFDEAIEFPDIKAATDDAQIALAEMVRDKLPNGKQADFGVKVEDADGKQVYQAEMHFTARNEDDIAEAEADADAAAKDVASSIRGEFRK</sequence>
<evidence type="ECO:0000313" key="2">
    <source>
        <dbReference type="EMBL" id="RDJ22586.1"/>
    </source>
</evidence>
<dbReference type="InterPro" id="IPR054189">
    <property type="entry name" value="DUF6894"/>
</dbReference>
<proteinExistence type="predicted"/>
<comment type="caution">
    <text evidence="2">The sequence shown here is derived from an EMBL/GenBank/DDBJ whole genome shotgun (WGS) entry which is preliminary data.</text>
</comment>
<dbReference type="Proteomes" id="UP000255207">
    <property type="component" value="Unassembled WGS sequence"/>
</dbReference>
<dbReference type="EMBL" id="QQTP01000010">
    <property type="protein sequence ID" value="RDJ22586.1"/>
    <property type="molecule type" value="Genomic_DNA"/>
</dbReference>
<gene>
    <name evidence="2" type="ORF">DWE98_19335</name>
</gene>